<dbReference type="PANTHER" id="PTHR30136">
    <property type="entry name" value="HELIX-TURN-HELIX TRANSCRIPTIONAL REGULATOR, ICLR FAMILY"/>
    <property type="match status" value="1"/>
</dbReference>
<dbReference type="InterPro" id="IPR014757">
    <property type="entry name" value="Tscrpt_reg_IclR_C"/>
</dbReference>
<dbReference type="GO" id="GO:0045892">
    <property type="term" value="P:negative regulation of DNA-templated transcription"/>
    <property type="evidence" value="ECO:0007669"/>
    <property type="project" value="TreeGrafter"/>
</dbReference>
<dbReference type="PROSITE" id="PS51077">
    <property type="entry name" value="HTH_ICLR"/>
    <property type="match status" value="1"/>
</dbReference>
<keyword evidence="3" id="KW-0804">Transcription</keyword>
<evidence type="ECO:0000313" key="6">
    <source>
        <dbReference type="EMBL" id="MBO1804565.1"/>
    </source>
</evidence>
<dbReference type="PROSITE" id="PS51078">
    <property type="entry name" value="ICLR_ED"/>
    <property type="match status" value="1"/>
</dbReference>
<dbReference type="Pfam" id="PF09339">
    <property type="entry name" value="HTH_IclR"/>
    <property type="match status" value="1"/>
</dbReference>
<accession>A0A939LTK1</accession>
<reference evidence="6" key="1">
    <citation type="submission" date="2021-03" db="EMBL/GenBank/DDBJ databases">
        <title>Leucobacter chromiisoli sp. nov., isolated from chromium-containing soil of chemical plant.</title>
        <authorList>
            <person name="Xu Z."/>
        </authorList>
    </citation>
    <scope>NUCLEOTIDE SEQUENCE</scope>
    <source>
        <strain evidence="6">A2</strain>
    </source>
</reference>
<evidence type="ECO:0000259" key="5">
    <source>
        <dbReference type="PROSITE" id="PS51078"/>
    </source>
</evidence>
<evidence type="ECO:0000259" key="4">
    <source>
        <dbReference type="PROSITE" id="PS51077"/>
    </source>
</evidence>
<name>A0A939LTK1_9MICO</name>
<dbReference type="Proteomes" id="UP000664398">
    <property type="component" value="Unassembled WGS sequence"/>
</dbReference>
<dbReference type="InterPro" id="IPR050707">
    <property type="entry name" value="HTH_MetabolicPath_Reg"/>
</dbReference>
<dbReference type="PANTHER" id="PTHR30136:SF24">
    <property type="entry name" value="HTH-TYPE TRANSCRIPTIONAL REPRESSOR ALLR"/>
    <property type="match status" value="1"/>
</dbReference>
<keyword evidence="1" id="KW-0805">Transcription regulation</keyword>
<feature type="domain" description="IclR-ED" evidence="5">
    <location>
        <begin position="68"/>
        <end position="247"/>
    </location>
</feature>
<dbReference type="SMART" id="SM00346">
    <property type="entry name" value="HTH_ICLR"/>
    <property type="match status" value="1"/>
</dbReference>
<keyword evidence="2" id="KW-0238">DNA-binding</keyword>
<dbReference type="InterPro" id="IPR005471">
    <property type="entry name" value="Tscrpt_reg_IclR_N"/>
</dbReference>
<dbReference type="GO" id="GO:0003677">
    <property type="term" value="F:DNA binding"/>
    <property type="evidence" value="ECO:0007669"/>
    <property type="project" value="UniProtKB-KW"/>
</dbReference>
<dbReference type="SUPFAM" id="SSF55781">
    <property type="entry name" value="GAF domain-like"/>
    <property type="match status" value="1"/>
</dbReference>
<sequence length="259" mass="28140">MAESRRPVGQYQSLQRGLQILQIVQDRGRMLISEVSEELGIPLSTVYRYATVLKQSGFALEIDGYLIPGERLTEHSEHSPHLVSLASTVLKRLRVESGMSAVLAVRVNITAMCLAAELAHPRHRVSFSPGVVRSLYAGATALPLLAHAPDRVVRELLETELRPYTNATLTPEIVAPYLEQVRREGFAVSYGQVTPGMTGVGVPVLLDGKCLCSLSLVGGEYLGTDGLDQAVTLLKQGATELVARLPTNTRNEIWVGSND</sequence>
<evidence type="ECO:0000256" key="3">
    <source>
        <dbReference type="ARBA" id="ARBA00023163"/>
    </source>
</evidence>
<dbReference type="Gene3D" id="3.30.450.40">
    <property type="match status" value="1"/>
</dbReference>
<proteinExistence type="predicted"/>
<dbReference type="RefSeq" id="WP_208045042.1">
    <property type="nucleotide sequence ID" value="NZ_JAGDYL010000005.1"/>
</dbReference>
<dbReference type="GO" id="GO:0003700">
    <property type="term" value="F:DNA-binding transcription factor activity"/>
    <property type="evidence" value="ECO:0007669"/>
    <property type="project" value="TreeGrafter"/>
</dbReference>
<gene>
    <name evidence="6" type="ORF">J4H91_04430</name>
</gene>
<dbReference type="Pfam" id="PF01614">
    <property type="entry name" value="IclR_C"/>
    <property type="match status" value="1"/>
</dbReference>
<feature type="domain" description="HTH iclR-type" evidence="4">
    <location>
        <begin position="11"/>
        <end position="70"/>
    </location>
</feature>
<dbReference type="AlphaFoldDB" id="A0A939LTK1"/>
<dbReference type="SUPFAM" id="SSF46785">
    <property type="entry name" value="Winged helix' DNA-binding domain"/>
    <property type="match status" value="1"/>
</dbReference>
<dbReference type="Gene3D" id="1.10.10.10">
    <property type="entry name" value="Winged helix-like DNA-binding domain superfamily/Winged helix DNA-binding domain"/>
    <property type="match status" value="1"/>
</dbReference>
<dbReference type="InterPro" id="IPR029016">
    <property type="entry name" value="GAF-like_dom_sf"/>
</dbReference>
<keyword evidence="7" id="KW-1185">Reference proteome</keyword>
<dbReference type="EMBL" id="JAGDYL010000005">
    <property type="protein sequence ID" value="MBO1804565.1"/>
    <property type="molecule type" value="Genomic_DNA"/>
</dbReference>
<dbReference type="InterPro" id="IPR036390">
    <property type="entry name" value="WH_DNA-bd_sf"/>
</dbReference>
<evidence type="ECO:0000313" key="7">
    <source>
        <dbReference type="Proteomes" id="UP000664398"/>
    </source>
</evidence>
<evidence type="ECO:0000256" key="2">
    <source>
        <dbReference type="ARBA" id="ARBA00023125"/>
    </source>
</evidence>
<evidence type="ECO:0000256" key="1">
    <source>
        <dbReference type="ARBA" id="ARBA00023015"/>
    </source>
</evidence>
<organism evidence="6 7">
    <name type="scientific">Leucobacter ruminantium</name>
    <dbReference type="NCBI Taxonomy" id="1289170"/>
    <lineage>
        <taxon>Bacteria</taxon>
        <taxon>Bacillati</taxon>
        <taxon>Actinomycetota</taxon>
        <taxon>Actinomycetes</taxon>
        <taxon>Micrococcales</taxon>
        <taxon>Microbacteriaceae</taxon>
        <taxon>Leucobacter</taxon>
    </lineage>
</organism>
<protein>
    <submittedName>
        <fullName evidence="6">IclR family transcriptional regulator</fullName>
    </submittedName>
</protein>
<dbReference type="InterPro" id="IPR036388">
    <property type="entry name" value="WH-like_DNA-bd_sf"/>
</dbReference>
<comment type="caution">
    <text evidence="6">The sequence shown here is derived from an EMBL/GenBank/DDBJ whole genome shotgun (WGS) entry which is preliminary data.</text>
</comment>